<feature type="region of interest" description="Disordered" evidence="2">
    <location>
        <begin position="232"/>
        <end position="307"/>
    </location>
</feature>
<feature type="compositionally biased region" description="Basic and acidic residues" evidence="2">
    <location>
        <begin position="232"/>
        <end position="280"/>
    </location>
</feature>
<dbReference type="Gene3D" id="3.10.20.90">
    <property type="entry name" value="Phosphatidylinositol 3-kinase Catalytic Subunit, Chain A, domain 1"/>
    <property type="match status" value="1"/>
</dbReference>
<dbReference type="EMBL" id="CAKKNE010000001">
    <property type="protein sequence ID" value="CAH0364028.1"/>
    <property type="molecule type" value="Genomic_DNA"/>
</dbReference>
<dbReference type="GO" id="GO:0036503">
    <property type="term" value="P:ERAD pathway"/>
    <property type="evidence" value="ECO:0007669"/>
    <property type="project" value="TreeGrafter"/>
</dbReference>
<evidence type="ECO:0000313" key="5">
    <source>
        <dbReference type="Proteomes" id="UP000789595"/>
    </source>
</evidence>
<dbReference type="SUPFAM" id="SSF52833">
    <property type="entry name" value="Thioredoxin-like"/>
    <property type="match status" value="1"/>
</dbReference>
<dbReference type="InterPro" id="IPR036249">
    <property type="entry name" value="Thioredoxin-like_sf"/>
</dbReference>
<organism evidence="4 5">
    <name type="scientific">Pelagomonas calceolata</name>
    <dbReference type="NCBI Taxonomy" id="35677"/>
    <lineage>
        <taxon>Eukaryota</taxon>
        <taxon>Sar</taxon>
        <taxon>Stramenopiles</taxon>
        <taxon>Ochrophyta</taxon>
        <taxon>Pelagophyceae</taxon>
        <taxon>Pelagomonadales</taxon>
        <taxon>Pelagomonadaceae</taxon>
        <taxon>Pelagomonas</taxon>
    </lineage>
</organism>
<evidence type="ECO:0000259" key="3">
    <source>
        <dbReference type="PROSITE" id="PS50033"/>
    </source>
</evidence>
<dbReference type="GO" id="GO:0005783">
    <property type="term" value="C:endoplasmic reticulum"/>
    <property type="evidence" value="ECO:0007669"/>
    <property type="project" value="TreeGrafter"/>
</dbReference>
<dbReference type="InterPro" id="IPR029071">
    <property type="entry name" value="Ubiquitin-like_domsf"/>
</dbReference>
<dbReference type="PROSITE" id="PS50033">
    <property type="entry name" value="UBX"/>
    <property type="match status" value="1"/>
</dbReference>
<evidence type="ECO:0000256" key="2">
    <source>
        <dbReference type="SAM" id="MobiDB-lite"/>
    </source>
</evidence>
<gene>
    <name evidence="4" type="ORF">PECAL_1P03750</name>
</gene>
<feature type="domain" description="UBX" evidence="3">
    <location>
        <begin position="301"/>
        <end position="382"/>
    </location>
</feature>
<evidence type="ECO:0000313" key="4">
    <source>
        <dbReference type="EMBL" id="CAH0364028.1"/>
    </source>
</evidence>
<dbReference type="GO" id="GO:0043130">
    <property type="term" value="F:ubiquitin binding"/>
    <property type="evidence" value="ECO:0007669"/>
    <property type="project" value="TreeGrafter"/>
</dbReference>
<dbReference type="AlphaFoldDB" id="A0A8J2S327"/>
<dbReference type="InterPro" id="IPR006577">
    <property type="entry name" value="UAS"/>
</dbReference>
<dbReference type="PANTHER" id="PTHR23322">
    <property type="entry name" value="FAS-ASSOCIATED PROTEIN"/>
    <property type="match status" value="1"/>
</dbReference>
<dbReference type="CDD" id="cd01767">
    <property type="entry name" value="UBX"/>
    <property type="match status" value="1"/>
</dbReference>
<protein>
    <recommendedName>
        <fullName evidence="3">UBX domain-containing protein</fullName>
    </recommendedName>
</protein>
<dbReference type="InterPro" id="IPR001012">
    <property type="entry name" value="UBX_dom"/>
</dbReference>
<proteinExistence type="predicted"/>
<keyword evidence="1" id="KW-0175">Coiled coil</keyword>
<dbReference type="InterPro" id="IPR050730">
    <property type="entry name" value="UBX_domain-protein"/>
</dbReference>
<accession>A0A8J2S327</accession>
<feature type="region of interest" description="Disordered" evidence="2">
    <location>
        <begin position="1"/>
        <end position="55"/>
    </location>
</feature>
<dbReference type="PANTHER" id="PTHR23322:SF1">
    <property type="entry name" value="FAS-ASSOCIATED FACTOR 2"/>
    <property type="match status" value="1"/>
</dbReference>
<evidence type="ECO:0000256" key="1">
    <source>
        <dbReference type="ARBA" id="ARBA00023054"/>
    </source>
</evidence>
<sequence>MNDDDDRDEDEEEEEEESEEEEEEEEDDEAEAERRFEEELRREMEAAAARRRQEQGPRGWITKVARLLTKPRLGAVGRSAARAFAQDYRKLCERLECPPVAFYADSYRQAASSAASQSKLLLIYLHSPLHQDSEDFCRGLTSAQFQGFCRQRFVLWGASVNSADGHALSDSLGATRFPFLAIVICDEAGEKVVASIHGAPSDGDALVATLDGALTQQRGVLQALRRKQRARQEARRLRTEQDRDYQEGLERDRLREAQRQAEREEAERVARAEREAREQAELEAAQAESLRRARLGTEPPPGSGTARVRVQFPDGARVDRRFLLTDQVALLRDFVDCHRQDAGLPQMNYGLATHYPMRELDGELLERTVAEAHLNGEVVYVHDLDA</sequence>
<dbReference type="SUPFAM" id="SSF54236">
    <property type="entry name" value="Ubiquitin-like"/>
    <property type="match status" value="1"/>
</dbReference>
<reference evidence="4" key="1">
    <citation type="submission" date="2021-11" db="EMBL/GenBank/DDBJ databases">
        <authorList>
            <consortium name="Genoscope - CEA"/>
            <person name="William W."/>
        </authorList>
    </citation>
    <scope>NUCLEOTIDE SEQUENCE</scope>
</reference>
<dbReference type="SMART" id="SM00166">
    <property type="entry name" value="UBX"/>
    <property type="match status" value="1"/>
</dbReference>
<dbReference type="OrthoDB" id="1026733at2759"/>
<name>A0A8J2S327_9STRA</name>
<comment type="caution">
    <text evidence="4">The sequence shown here is derived from an EMBL/GenBank/DDBJ whole genome shotgun (WGS) entry which is preliminary data.</text>
</comment>
<dbReference type="Proteomes" id="UP000789595">
    <property type="component" value="Unassembled WGS sequence"/>
</dbReference>
<feature type="compositionally biased region" description="Acidic residues" evidence="2">
    <location>
        <begin position="1"/>
        <end position="31"/>
    </location>
</feature>
<feature type="compositionally biased region" description="Basic and acidic residues" evidence="2">
    <location>
        <begin position="32"/>
        <end position="45"/>
    </location>
</feature>
<dbReference type="Gene3D" id="3.40.30.10">
    <property type="entry name" value="Glutaredoxin"/>
    <property type="match status" value="1"/>
</dbReference>
<dbReference type="SMART" id="SM00594">
    <property type="entry name" value="UAS"/>
    <property type="match status" value="1"/>
</dbReference>
<dbReference type="Pfam" id="PF00789">
    <property type="entry name" value="UBX"/>
    <property type="match status" value="1"/>
</dbReference>
<keyword evidence="5" id="KW-1185">Reference proteome</keyword>